<dbReference type="AlphaFoldDB" id="A0A506QNV6"/>
<organism evidence="2 3">
    <name type="scientific">Pantoea deleyi</name>
    <dbReference type="NCBI Taxonomy" id="470932"/>
    <lineage>
        <taxon>Bacteria</taxon>
        <taxon>Pseudomonadati</taxon>
        <taxon>Pseudomonadota</taxon>
        <taxon>Gammaproteobacteria</taxon>
        <taxon>Enterobacterales</taxon>
        <taxon>Erwiniaceae</taxon>
        <taxon>Pantoea</taxon>
    </lineage>
</organism>
<feature type="transmembrane region" description="Helical" evidence="1">
    <location>
        <begin position="127"/>
        <end position="148"/>
    </location>
</feature>
<evidence type="ECO:0000313" key="2">
    <source>
        <dbReference type="EMBL" id="TPV47953.1"/>
    </source>
</evidence>
<dbReference type="Proteomes" id="UP000317747">
    <property type="component" value="Unassembled WGS sequence"/>
</dbReference>
<evidence type="ECO:0000256" key="1">
    <source>
        <dbReference type="SAM" id="Phobius"/>
    </source>
</evidence>
<keyword evidence="3" id="KW-1185">Reference proteome</keyword>
<keyword evidence="1" id="KW-0812">Transmembrane</keyword>
<feature type="transmembrane region" description="Helical" evidence="1">
    <location>
        <begin position="99"/>
        <end position="121"/>
    </location>
</feature>
<gene>
    <name evidence="2" type="ORF">FJW01_02780</name>
</gene>
<evidence type="ECO:0000313" key="3">
    <source>
        <dbReference type="Proteomes" id="UP000317747"/>
    </source>
</evidence>
<feature type="transmembrane region" description="Helical" evidence="1">
    <location>
        <begin position="195"/>
        <end position="216"/>
    </location>
</feature>
<feature type="transmembrane region" description="Helical" evidence="1">
    <location>
        <begin position="228"/>
        <end position="250"/>
    </location>
</feature>
<protein>
    <submittedName>
        <fullName evidence="2">Uncharacterized protein</fullName>
    </submittedName>
</protein>
<proteinExistence type="predicted"/>
<dbReference type="OrthoDB" id="6548811at2"/>
<feature type="transmembrane region" description="Helical" evidence="1">
    <location>
        <begin position="12"/>
        <end position="30"/>
    </location>
</feature>
<keyword evidence="1" id="KW-0472">Membrane</keyword>
<name>A0A506QNV6_9GAMM</name>
<sequence>MTAFRWLVKNYKNLSFVFIVIGFINVWAYFKWIGRLDFFSLVVGNLSASLSILISSLVFFLAISIMFFIPTALCSLMGLKSSIKDKKKLSIRERLETEYNEGCTAITSLVAILVALAVFLLNENISIRLFLIPALVGLVTHVICNYFTGNKSQRHLRLFILRLESIHKRKNLEKDYLTKWFCWERFKASQVIINIFYCCMSLCIAFISIMPLFVFIDMGVYFTGENILAQYSIIVILYFLLFMPALIILFRNKNGKVQTVHPALMLAPFIVLVVFGVFPGLLIQINQRGIELVGMASWEEKVFSFNVDDFPAYYFPKDKWGVTREVGKSRLVKGLQVFSNSEVWLVCPSSLYELRTKAIQNNALIWREDKDSQNKLKDLSQYCLIARNNQVRTDAALKNLYESMLP</sequence>
<keyword evidence="1" id="KW-1133">Transmembrane helix</keyword>
<comment type="caution">
    <text evidence="2">The sequence shown here is derived from an EMBL/GenBank/DDBJ whole genome shotgun (WGS) entry which is preliminary data.</text>
</comment>
<accession>A0A506QNV6</accession>
<feature type="transmembrane region" description="Helical" evidence="1">
    <location>
        <begin position="262"/>
        <end position="283"/>
    </location>
</feature>
<reference evidence="2 3" key="1">
    <citation type="submission" date="2019-06" db="EMBL/GenBank/DDBJ databases">
        <title>Taxogenomics and systematics of the genus Pantoea.</title>
        <authorList>
            <person name="Tambong J.T."/>
        </authorList>
    </citation>
    <scope>NUCLEOTIDE SEQUENCE [LARGE SCALE GENOMIC DNA]</scope>
    <source>
        <strain evidence="2 3">LMG 24200</strain>
    </source>
</reference>
<dbReference type="RefSeq" id="WP_128084072.1">
    <property type="nucleotide sequence ID" value="NZ_CP071405.1"/>
</dbReference>
<feature type="transmembrane region" description="Helical" evidence="1">
    <location>
        <begin position="50"/>
        <end position="79"/>
    </location>
</feature>
<dbReference type="EMBL" id="VHJA01000024">
    <property type="protein sequence ID" value="TPV47953.1"/>
    <property type="molecule type" value="Genomic_DNA"/>
</dbReference>